<dbReference type="Proteomes" id="UP000016935">
    <property type="component" value="Unassembled WGS sequence"/>
</dbReference>
<dbReference type="GO" id="GO:0016787">
    <property type="term" value="F:hydrolase activity"/>
    <property type="evidence" value="ECO:0007669"/>
    <property type="project" value="UniProtKB-KW"/>
</dbReference>
<name>R0KE82_EXST2</name>
<keyword evidence="2" id="KW-0378">Hydrolase</keyword>
<dbReference type="OrthoDB" id="9984024at2759"/>
<protein>
    <submittedName>
        <fullName evidence="2">Glycoside hydrolase family 76 protein</fullName>
    </submittedName>
</protein>
<dbReference type="Pfam" id="PF03663">
    <property type="entry name" value="Glyco_hydro_76"/>
    <property type="match status" value="1"/>
</dbReference>
<reference evidence="2 3" key="1">
    <citation type="journal article" date="2012" name="PLoS Pathog.">
        <title>Diverse lifestyles and strategies of plant pathogenesis encoded in the genomes of eighteen Dothideomycetes fungi.</title>
        <authorList>
            <person name="Ohm R.A."/>
            <person name="Feau N."/>
            <person name="Henrissat B."/>
            <person name="Schoch C.L."/>
            <person name="Horwitz B.A."/>
            <person name="Barry K.W."/>
            <person name="Condon B.J."/>
            <person name="Copeland A.C."/>
            <person name="Dhillon B."/>
            <person name="Glaser F."/>
            <person name="Hesse C.N."/>
            <person name="Kosti I."/>
            <person name="LaButti K."/>
            <person name="Lindquist E.A."/>
            <person name="Lucas S."/>
            <person name="Salamov A.A."/>
            <person name="Bradshaw R.E."/>
            <person name="Ciuffetti L."/>
            <person name="Hamelin R.C."/>
            <person name="Kema G.H.J."/>
            <person name="Lawrence C."/>
            <person name="Scott J.A."/>
            <person name="Spatafora J.W."/>
            <person name="Turgeon B.G."/>
            <person name="de Wit P.J.G.M."/>
            <person name="Zhong S."/>
            <person name="Goodwin S.B."/>
            <person name="Grigoriev I.V."/>
        </authorList>
    </citation>
    <scope>NUCLEOTIDE SEQUENCE [LARGE SCALE GENOMIC DNA]</scope>
    <source>
        <strain evidence="3">28A</strain>
    </source>
</reference>
<dbReference type="eggNOG" id="ENOG502S9QC">
    <property type="taxonomic scope" value="Eukaryota"/>
</dbReference>
<evidence type="ECO:0000313" key="2">
    <source>
        <dbReference type="EMBL" id="EOA91143.1"/>
    </source>
</evidence>
<keyword evidence="1" id="KW-0732">Signal</keyword>
<evidence type="ECO:0000256" key="1">
    <source>
        <dbReference type="SAM" id="SignalP"/>
    </source>
</evidence>
<organism evidence="2 3">
    <name type="scientific">Exserohilum turcicum (strain 28A)</name>
    <name type="common">Northern leaf blight fungus</name>
    <name type="synonym">Setosphaeria turcica</name>
    <dbReference type="NCBI Taxonomy" id="671987"/>
    <lineage>
        <taxon>Eukaryota</taxon>
        <taxon>Fungi</taxon>
        <taxon>Dikarya</taxon>
        <taxon>Ascomycota</taxon>
        <taxon>Pezizomycotina</taxon>
        <taxon>Dothideomycetes</taxon>
        <taxon>Pleosporomycetidae</taxon>
        <taxon>Pleosporales</taxon>
        <taxon>Pleosporineae</taxon>
        <taxon>Pleosporaceae</taxon>
        <taxon>Exserohilum</taxon>
    </lineage>
</organism>
<dbReference type="GeneID" id="19397841"/>
<dbReference type="EMBL" id="KB908482">
    <property type="protein sequence ID" value="EOA91143.1"/>
    <property type="molecule type" value="Genomic_DNA"/>
</dbReference>
<keyword evidence="3" id="KW-1185">Reference proteome</keyword>
<sequence>MRFLRALLLPILFFNVTSADFTSDTVAAIQTLQKNWYNFGNGLWNEFWWQSGNIVEAIAQFGMQDADFKPTAINIVANTYAKSANEKGAVKWTNKFFDDMGWWAMAWITAYDLTQDQKYLDSAKFIFDNMTTGWNTPCKGGIWWSEDRDYIAAIANELFLSVAAHLANRVAAKDKQYYVGWAQAEWQWFKNSGLINAQGLINDGIDPKTCKNNNGATFTYNQGIILAGLSELSRATSDGGLIDSAYAIFDAVTKHLVDPSGILTEPRASPLDPVASQFKGAFVRGLMTLYENKPRDSVKQFFMINANAARSAQKATGNVIPDRWQGGSNDGNPSTQASGIDILLAAAFVSER</sequence>
<reference evidence="2 3" key="2">
    <citation type="journal article" date="2013" name="PLoS Genet.">
        <title>Comparative genome structure, secondary metabolite, and effector coding capacity across Cochliobolus pathogens.</title>
        <authorList>
            <person name="Condon B.J."/>
            <person name="Leng Y."/>
            <person name="Wu D."/>
            <person name="Bushley K.E."/>
            <person name="Ohm R.A."/>
            <person name="Otillar R."/>
            <person name="Martin J."/>
            <person name="Schackwitz W."/>
            <person name="Grimwood J."/>
            <person name="MohdZainudin N."/>
            <person name="Xue C."/>
            <person name="Wang R."/>
            <person name="Manning V.A."/>
            <person name="Dhillon B."/>
            <person name="Tu Z.J."/>
            <person name="Steffenson B.J."/>
            <person name="Salamov A."/>
            <person name="Sun H."/>
            <person name="Lowry S."/>
            <person name="LaButti K."/>
            <person name="Han J."/>
            <person name="Copeland A."/>
            <person name="Lindquist E."/>
            <person name="Barry K."/>
            <person name="Schmutz J."/>
            <person name="Baker S.E."/>
            <person name="Ciuffetti L.M."/>
            <person name="Grigoriev I.V."/>
            <person name="Zhong S."/>
            <person name="Turgeon B.G."/>
        </authorList>
    </citation>
    <scope>NUCLEOTIDE SEQUENCE [LARGE SCALE GENOMIC DNA]</scope>
    <source>
        <strain evidence="3">28A</strain>
    </source>
</reference>
<dbReference type="STRING" id="671987.R0KE82"/>
<dbReference type="AlphaFoldDB" id="R0KE82"/>
<dbReference type="RefSeq" id="XP_008021775.1">
    <property type="nucleotide sequence ID" value="XM_008023584.1"/>
</dbReference>
<feature type="signal peptide" evidence="1">
    <location>
        <begin position="1"/>
        <end position="19"/>
    </location>
</feature>
<gene>
    <name evidence="2" type="ORF">SETTUDRAFT_158597</name>
</gene>
<dbReference type="InterPro" id="IPR008928">
    <property type="entry name" value="6-hairpin_glycosidase_sf"/>
</dbReference>
<dbReference type="PANTHER" id="PTHR47791:SF1">
    <property type="entry name" value="ENDO MANNANASE, GH76 FAMILY (EUROFUNG)"/>
    <property type="match status" value="1"/>
</dbReference>
<dbReference type="InterPro" id="IPR053169">
    <property type="entry name" value="MUG_Protein"/>
</dbReference>
<dbReference type="InterPro" id="IPR005198">
    <property type="entry name" value="Glyco_hydro_76"/>
</dbReference>
<feature type="chain" id="PRO_5004343951" evidence="1">
    <location>
        <begin position="20"/>
        <end position="352"/>
    </location>
</feature>
<accession>R0KE82</accession>
<dbReference type="PANTHER" id="PTHR47791">
    <property type="entry name" value="MEIOTICALLY UP-REGULATED GENE 191 PROTEIN"/>
    <property type="match status" value="1"/>
</dbReference>
<proteinExistence type="predicted"/>
<dbReference type="HOGENOM" id="CLU_028686_0_0_1"/>
<dbReference type="GO" id="GO:0005975">
    <property type="term" value="P:carbohydrate metabolic process"/>
    <property type="evidence" value="ECO:0007669"/>
    <property type="project" value="InterPro"/>
</dbReference>
<evidence type="ECO:0000313" key="3">
    <source>
        <dbReference type="Proteomes" id="UP000016935"/>
    </source>
</evidence>
<dbReference type="Gene3D" id="1.50.10.20">
    <property type="match status" value="1"/>
</dbReference>
<dbReference type="SUPFAM" id="SSF48208">
    <property type="entry name" value="Six-hairpin glycosidases"/>
    <property type="match status" value="1"/>
</dbReference>